<gene>
    <name evidence="1" type="ORF">J2Z32_000313</name>
</gene>
<evidence type="ECO:0000313" key="2">
    <source>
        <dbReference type="Proteomes" id="UP001519272"/>
    </source>
</evidence>
<reference evidence="1 2" key="1">
    <citation type="submission" date="2021-03" db="EMBL/GenBank/DDBJ databases">
        <title>Genomic Encyclopedia of Type Strains, Phase IV (KMG-IV): sequencing the most valuable type-strain genomes for metagenomic binning, comparative biology and taxonomic classification.</title>
        <authorList>
            <person name="Goeker M."/>
        </authorList>
    </citation>
    <scope>NUCLEOTIDE SEQUENCE [LARGE SCALE GENOMIC DNA]</scope>
    <source>
        <strain evidence="1 2">DSM 14349</strain>
    </source>
</reference>
<keyword evidence="2" id="KW-1185">Reference proteome</keyword>
<comment type="caution">
    <text evidence="1">The sequence shown here is derived from an EMBL/GenBank/DDBJ whole genome shotgun (WGS) entry which is preliminary data.</text>
</comment>
<evidence type="ECO:0000313" key="1">
    <source>
        <dbReference type="EMBL" id="MBP1903701.1"/>
    </source>
</evidence>
<dbReference type="EMBL" id="JAGGKG010000001">
    <property type="protein sequence ID" value="MBP1903701.1"/>
    <property type="molecule type" value="Genomic_DNA"/>
</dbReference>
<dbReference type="RefSeq" id="WP_245251039.1">
    <property type="nucleotide sequence ID" value="NZ_JAGGKG010000001.1"/>
</dbReference>
<sequence length="151" mass="17861">MPRQQRRTFTTMKLEEIERLPDRMSADELVLLFKKVLIEIESENNDKQEFLLILNQLTDRQVMTYELLENSVRKQVDKILCRLWNTDSYEDVDIILSIVVNLGLEDCFTTIKQSIIQNKKIDDMILNEIIETIDEVGKNIANPYHDLENMK</sequence>
<evidence type="ECO:0008006" key="3">
    <source>
        <dbReference type="Google" id="ProtNLM"/>
    </source>
</evidence>
<protein>
    <recommendedName>
        <fullName evidence="3">Immunity protein 30 domain-containing protein</fullName>
    </recommendedName>
</protein>
<name>A0ABS4FM89_9BACL</name>
<proteinExistence type="predicted"/>
<organism evidence="1 2">
    <name type="scientific">Paenibacillus turicensis</name>
    <dbReference type="NCBI Taxonomy" id="160487"/>
    <lineage>
        <taxon>Bacteria</taxon>
        <taxon>Bacillati</taxon>
        <taxon>Bacillota</taxon>
        <taxon>Bacilli</taxon>
        <taxon>Bacillales</taxon>
        <taxon>Paenibacillaceae</taxon>
        <taxon>Paenibacillus</taxon>
    </lineage>
</organism>
<dbReference type="Proteomes" id="UP001519272">
    <property type="component" value="Unassembled WGS sequence"/>
</dbReference>
<accession>A0ABS4FM89</accession>